<dbReference type="Proteomes" id="UP000027180">
    <property type="component" value="Plasmid pRetIE4771e"/>
</dbReference>
<evidence type="ECO:0000313" key="1">
    <source>
        <dbReference type="EMBL" id="AIC31634.1"/>
    </source>
</evidence>
<organism evidence="1 2">
    <name type="scientific">Rhizobium etli bv. mimosae str. IE4771</name>
    <dbReference type="NCBI Taxonomy" id="1432050"/>
    <lineage>
        <taxon>Bacteria</taxon>
        <taxon>Pseudomonadati</taxon>
        <taxon>Pseudomonadota</taxon>
        <taxon>Alphaproteobacteria</taxon>
        <taxon>Hyphomicrobiales</taxon>
        <taxon>Rhizobiaceae</taxon>
        <taxon>Rhizobium/Agrobacterium group</taxon>
        <taxon>Rhizobium</taxon>
    </lineage>
</organism>
<protein>
    <submittedName>
        <fullName evidence="1">Uncharacterized protein</fullName>
    </submittedName>
</protein>
<dbReference type="EMBL" id="CP006991">
    <property type="protein sequence ID" value="AIC31634.1"/>
    <property type="molecule type" value="Genomic_DNA"/>
</dbReference>
<dbReference type="AlphaFoldDB" id="A0A060IDE8"/>
<sequence>MDALNAMHEGDNSPSRPSFEAAAVARPFVIRENRRSDQKASAGRVAVPPSERAYYRVQNLLIFPGQYLRVAPKIYVSTLFRRKYLPPHQY</sequence>
<dbReference type="HOGENOM" id="CLU_2438670_0_0_5"/>
<proteinExistence type="predicted"/>
<reference evidence="1 2" key="1">
    <citation type="submission" date="2013-12" db="EMBL/GenBank/DDBJ databases">
        <title>Complete genome sequence of Rhizobium etli bv. mimosae IE4771.</title>
        <authorList>
            <person name="Bustos P."/>
            <person name="Santamaria R.I."/>
            <person name="Lozano L."/>
            <person name="Ormeno-Orrillo E."/>
            <person name="Rogel M.A."/>
            <person name="Romero D."/>
            <person name="Cevallos M.A."/>
            <person name="Martinez-Romero E."/>
            <person name="Gonzalez V."/>
        </authorList>
    </citation>
    <scope>NUCLEOTIDE SEQUENCE [LARGE SCALE GENOMIC DNA]</scope>
    <source>
        <strain evidence="1 2">IE4771</strain>
        <plasmid evidence="2">Plasmid pRetIE4771e</plasmid>
    </source>
</reference>
<geneLocation type="plasmid" evidence="1 2">
    <name>pRetIE4771e</name>
</geneLocation>
<gene>
    <name evidence="1" type="ORF">IE4771_PE00410</name>
</gene>
<dbReference type="KEGG" id="rei:IE4771_PE00410"/>
<evidence type="ECO:0000313" key="2">
    <source>
        <dbReference type="Proteomes" id="UP000027180"/>
    </source>
</evidence>
<keyword evidence="1" id="KW-0614">Plasmid</keyword>
<accession>A0A060IDE8</accession>
<name>A0A060IDE8_RHIET</name>